<keyword evidence="2" id="KW-1185">Reference proteome</keyword>
<organism evidence="1 2">
    <name type="scientific">Nocardia testacea</name>
    <dbReference type="NCBI Taxonomy" id="248551"/>
    <lineage>
        <taxon>Bacteria</taxon>
        <taxon>Bacillati</taxon>
        <taxon>Actinomycetota</taxon>
        <taxon>Actinomycetes</taxon>
        <taxon>Mycobacteriales</taxon>
        <taxon>Nocardiaceae</taxon>
        <taxon>Nocardia</taxon>
    </lineage>
</organism>
<evidence type="ECO:0000313" key="1">
    <source>
        <dbReference type="EMBL" id="MFI2230289.1"/>
    </source>
</evidence>
<proteinExistence type="predicted"/>
<evidence type="ECO:0000313" key="2">
    <source>
        <dbReference type="Proteomes" id="UP001611494"/>
    </source>
</evidence>
<comment type="caution">
    <text evidence="1">The sequence shown here is derived from an EMBL/GenBank/DDBJ whole genome shotgun (WGS) entry which is preliminary data.</text>
</comment>
<dbReference type="Proteomes" id="UP001611494">
    <property type="component" value="Unassembled WGS sequence"/>
</dbReference>
<dbReference type="RefSeq" id="WP_397062131.1">
    <property type="nucleotide sequence ID" value="NZ_JBIRYL010000001.1"/>
</dbReference>
<name>A0ABW7VUM9_9NOCA</name>
<reference evidence="1 2" key="1">
    <citation type="submission" date="2024-10" db="EMBL/GenBank/DDBJ databases">
        <title>The Natural Products Discovery Center: Release of the First 8490 Sequenced Strains for Exploring Actinobacteria Biosynthetic Diversity.</title>
        <authorList>
            <person name="Kalkreuter E."/>
            <person name="Kautsar S.A."/>
            <person name="Yang D."/>
            <person name="Bader C.D."/>
            <person name="Teijaro C.N."/>
            <person name="Fluegel L."/>
            <person name="Davis C.M."/>
            <person name="Simpson J.R."/>
            <person name="Lauterbach L."/>
            <person name="Steele A.D."/>
            <person name="Gui C."/>
            <person name="Meng S."/>
            <person name="Li G."/>
            <person name="Viehrig K."/>
            <person name="Ye F."/>
            <person name="Su P."/>
            <person name="Kiefer A.F."/>
            <person name="Nichols A."/>
            <person name="Cepeda A.J."/>
            <person name="Yan W."/>
            <person name="Fan B."/>
            <person name="Jiang Y."/>
            <person name="Adhikari A."/>
            <person name="Zheng C.-J."/>
            <person name="Schuster L."/>
            <person name="Cowan T.M."/>
            <person name="Smanski M.J."/>
            <person name="Chevrette M.G."/>
            <person name="De Carvalho L.P.S."/>
            <person name="Shen B."/>
        </authorList>
    </citation>
    <scope>NUCLEOTIDE SEQUENCE [LARGE SCALE GENOMIC DNA]</scope>
    <source>
        <strain evidence="1 2">NPDC019377</strain>
    </source>
</reference>
<accession>A0ABW7VUM9</accession>
<dbReference type="EMBL" id="JBIRYL010000001">
    <property type="protein sequence ID" value="MFI2230289.1"/>
    <property type="molecule type" value="Genomic_DNA"/>
</dbReference>
<protein>
    <submittedName>
        <fullName evidence="1">Uncharacterized protein</fullName>
    </submittedName>
</protein>
<sequence>MNIVLENFLLYGISDDWAPLSEFEKNIRTLTPSEYSRQSVLDKIRELLDNGYIRAGAFPGGGRSWEPWEVPAEQAVQRIACGFNGVPGYLDISEEEIGSSEVFRAEITERGRARLQALGDPYENYGDPWYDDPALNAREWGYPPFHGTP</sequence>
<gene>
    <name evidence="1" type="ORF">ACH49Z_10600</name>
</gene>